<protein>
    <recommendedName>
        <fullName evidence="5">Methyltransferase domain-containing protein</fullName>
    </recommendedName>
</protein>
<keyword evidence="4" id="KW-1185">Reference proteome</keyword>
<evidence type="ECO:0008006" key="5">
    <source>
        <dbReference type="Google" id="ProtNLM"/>
    </source>
</evidence>
<dbReference type="CDD" id="cd02440">
    <property type="entry name" value="AdoMet_MTases"/>
    <property type="match status" value="1"/>
</dbReference>
<feature type="region of interest" description="Disordered" evidence="2">
    <location>
        <begin position="367"/>
        <end position="393"/>
    </location>
</feature>
<organism evidence="3 4">
    <name type="scientific">Zalerion maritima</name>
    <dbReference type="NCBI Taxonomy" id="339359"/>
    <lineage>
        <taxon>Eukaryota</taxon>
        <taxon>Fungi</taxon>
        <taxon>Dikarya</taxon>
        <taxon>Ascomycota</taxon>
        <taxon>Pezizomycotina</taxon>
        <taxon>Sordariomycetes</taxon>
        <taxon>Lulworthiomycetidae</taxon>
        <taxon>Lulworthiales</taxon>
        <taxon>Lulworthiaceae</taxon>
        <taxon>Zalerion</taxon>
    </lineage>
</organism>
<feature type="compositionally biased region" description="Basic and acidic residues" evidence="2">
    <location>
        <begin position="375"/>
        <end position="385"/>
    </location>
</feature>
<accession>A0AAD5RGK7</accession>
<dbReference type="Gene3D" id="3.40.50.150">
    <property type="entry name" value="Vaccinia Virus protein VP39"/>
    <property type="match status" value="1"/>
</dbReference>
<dbReference type="AlphaFoldDB" id="A0AAD5RGK7"/>
<evidence type="ECO:0000313" key="3">
    <source>
        <dbReference type="EMBL" id="KAJ2893477.1"/>
    </source>
</evidence>
<feature type="region of interest" description="Disordered" evidence="2">
    <location>
        <begin position="438"/>
        <end position="458"/>
    </location>
</feature>
<dbReference type="Proteomes" id="UP001201980">
    <property type="component" value="Unassembled WGS sequence"/>
</dbReference>
<evidence type="ECO:0000256" key="2">
    <source>
        <dbReference type="SAM" id="MobiDB-lite"/>
    </source>
</evidence>
<dbReference type="PANTHER" id="PTHR43591">
    <property type="entry name" value="METHYLTRANSFERASE"/>
    <property type="match status" value="1"/>
</dbReference>
<feature type="compositionally biased region" description="Acidic residues" evidence="2">
    <location>
        <begin position="607"/>
        <end position="616"/>
    </location>
</feature>
<sequence>MCHQDPIAADVHDDDDDGDSSIGTSIKDSLTSLHSSILAYQVENGRTYHALSAGKYILPNDDSENERLDLQHHLHVLTLHGRLACAPKAQEGAKRVLDVGTGTGIWALEYADAFPDSTVVGVDLSPIQPSFVPPNCTFEIDDVEKPWTWSEPFDYVFARQMAGSLCDYQAFVKDAFKSLAPGGYLEMQDMDFPTKCDDGSMTDSSFVYRWTKYFIDACDALGRPGNSAPKYKEYMEEAGFVDVVVEKYVWPINRWPKDRKLKEIGNWVQANFEGGAEGVCMACFTRGLGWTKEEVMTFCVDVRKELRNPKVHAYWPLYVVYGKKPEEDCDIREVPTKYGAFTYHNDIIRIRRAEQSVNRYWDQHSLQNEAGSGRTDGHHDTRAAHDGVGSGVEQEETLYSGRRAGWAMETATQTAGQCAEQTLDLAQQAWGRGKILVSQPPTHREARTPAAEEGQDKEKKRILSLALGATRVSAKECNISTMVDLESILATISASGGSSSGGGGAGGSGVGEYTCEDGSVVSSAVYCLDLGYRRRRSRSEAKNKKGKRDDEENALVCNTDEICAGYDDNFGCLDPTTLIWRDDDENWVDWNTGDYYVEGEYAGNLVDDSENGDLDSSDGAGSAAGPGLSGRRDIILSLGLFFGALFITR</sequence>
<proteinExistence type="inferred from homology"/>
<dbReference type="Pfam" id="PF13489">
    <property type="entry name" value="Methyltransf_23"/>
    <property type="match status" value="1"/>
</dbReference>
<dbReference type="EMBL" id="JAKWBI020000602">
    <property type="protein sequence ID" value="KAJ2893477.1"/>
    <property type="molecule type" value="Genomic_DNA"/>
</dbReference>
<comment type="similarity">
    <text evidence="1">Belongs to the methyltransferase superfamily. LaeA methyltransferase family.</text>
</comment>
<dbReference type="SUPFAM" id="SSF53335">
    <property type="entry name" value="S-adenosyl-L-methionine-dependent methyltransferases"/>
    <property type="match status" value="1"/>
</dbReference>
<comment type="caution">
    <text evidence="3">The sequence shown here is derived from an EMBL/GenBank/DDBJ whole genome shotgun (WGS) entry which is preliminary data.</text>
</comment>
<dbReference type="GO" id="GO:0008168">
    <property type="term" value="F:methyltransferase activity"/>
    <property type="evidence" value="ECO:0007669"/>
    <property type="project" value="TreeGrafter"/>
</dbReference>
<evidence type="ECO:0000313" key="4">
    <source>
        <dbReference type="Proteomes" id="UP001201980"/>
    </source>
</evidence>
<reference evidence="3" key="1">
    <citation type="submission" date="2022-07" db="EMBL/GenBank/DDBJ databases">
        <title>Draft genome sequence of Zalerion maritima ATCC 34329, a (micro)plastics degrading marine fungus.</title>
        <authorList>
            <person name="Paco A."/>
            <person name="Goncalves M.F.M."/>
            <person name="Rocha-Santos T.A.P."/>
            <person name="Alves A."/>
        </authorList>
    </citation>
    <scope>NUCLEOTIDE SEQUENCE</scope>
    <source>
        <strain evidence="3">ATCC 34329</strain>
    </source>
</reference>
<feature type="region of interest" description="Disordered" evidence="2">
    <location>
        <begin position="607"/>
        <end position="626"/>
    </location>
</feature>
<dbReference type="InterPro" id="IPR029063">
    <property type="entry name" value="SAM-dependent_MTases_sf"/>
</dbReference>
<name>A0AAD5RGK7_9PEZI</name>
<dbReference type="PANTHER" id="PTHR43591:SF31">
    <property type="entry name" value="LAEA-LIKE, PUTATIVE (AFU_ORTHOLOGUE AFUA_8G01930)-RELATED"/>
    <property type="match status" value="1"/>
</dbReference>
<gene>
    <name evidence="3" type="ORF">MKZ38_008654</name>
</gene>
<evidence type="ECO:0000256" key="1">
    <source>
        <dbReference type="ARBA" id="ARBA00038158"/>
    </source>
</evidence>
<feature type="region of interest" description="Disordered" evidence="2">
    <location>
        <begin position="1"/>
        <end position="25"/>
    </location>
</feature>